<reference evidence="3" key="1">
    <citation type="journal article" date="2019" name="Int. J. Syst. Evol. Microbiol.">
        <title>The Global Catalogue of Microorganisms (GCM) 10K type strain sequencing project: providing services to taxonomists for standard genome sequencing and annotation.</title>
        <authorList>
            <consortium name="The Broad Institute Genomics Platform"/>
            <consortium name="The Broad Institute Genome Sequencing Center for Infectious Disease"/>
            <person name="Wu L."/>
            <person name="Ma J."/>
        </authorList>
    </citation>
    <scope>NUCLEOTIDE SEQUENCE [LARGE SCALE GENOMIC DNA]</scope>
    <source>
        <strain evidence="3">CGMCC 4.7643</strain>
    </source>
</reference>
<name>A0ABW5GR83_9PSEU</name>
<dbReference type="InterPro" id="IPR005119">
    <property type="entry name" value="LysR_subst-bd"/>
</dbReference>
<dbReference type="PANTHER" id="PTHR30419:SF8">
    <property type="entry name" value="NITROGEN ASSIMILATION TRANSCRIPTIONAL ACTIVATOR-RELATED"/>
    <property type="match status" value="1"/>
</dbReference>
<evidence type="ECO:0000259" key="1">
    <source>
        <dbReference type="Pfam" id="PF03466"/>
    </source>
</evidence>
<dbReference type="Proteomes" id="UP001597419">
    <property type="component" value="Unassembled WGS sequence"/>
</dbReference>
<feature type="domain" description="LysR substrate-binding" evidence="1">
    <location>
        <begin position="16"/>
        <end position="218"/>
    </location>
</feature>
<protein>
    <submittedName>
        <fullName evidence="2">LysR substrate-binding domain-containing protein</fullName>
    </submittedName>
</protein>
<gene>
    <name evidence="2" type="ORF">ACFSYJ_32440</name>
</gene>
<dbReference type="PANTHER" id="PTHR30419">
    <property type="entry name" value="HTH-TYPE TRANSCRIPTIONAL REGULATOR YBHD"/>
    <property type="match status" value="1"/>
</dbReference>
<keyword evidence="3" id="KW-1185">Reference proteome</keyword>
<accession>A0ABW5GR83</accession>
<comment type="caution">
    <text evidence="2">The sequence shown here is derived from an EMBL/GenBank/DDBJ whole genome shotgun (WGS) entry which is preliminary data.</text>
</comment>
<dbReference type="Gene3D" id="3.40.190.290">
    <property type="match status" value="1"/>
</dbReference>
<dbReference type="RefSeq" id="WP_345391668.1">
    <property type="nucleotide sequence ID" value="NZ_BAABHG010000005.1"/>
</dbReference>
<dbReference type="EMBL" id="JBHUKU010000020">
    <property type="protein sequence ID" value="MFD2463360.1"/>
    <property type="molecule type" value="Genomic_DNA"/>
</dbReference>
<evidence type="ECO:0000313" key="3">
    <source>
        <dbReference type="Proteomes" id="UP001597419"/>
    </source>
</evidence>
<sequence length="226" mass="24670">MRKAGQHLDELASARVGTVTVGTHLAGSNVLLPRAIARLKRERPRVTVIVREATPDTLQAELLTGRIDLMVGRLTTPVGHDQLLREQMYQEPVRLVTRAGHPARDLPSPGWADLLGYPWIVPVRETSLREELEQVFFAEGIPLPENRVECTCMLTLKTLLVETDAIAALPVLVATGSDDLALLPPLLPSVRRPVGVTLPRDRPAGPAANLLLGCLHAVAAEIRERL</sequence>
<dbReference type="SUPFAM" id="SSF53850">
    <property type="entry name" value="Periplasmic binding protein-like II"/>
    <property type="match status" value="1"/>
</dbReference>
<dbReference type="Pfam" id="PF03466">
    <property type="entry name" value="LysR_substrate"/>
    <property type="match status" value="1"/>
</dbReference>
<dbReference type="InterPro" id="IPR050950">
    <property type="entry name" value="HTH-type_LysR_regulators"/>
</dbReference>
<proteinExistence type="predicted"/>
<evidence type="ECO:0000313" key="2">
    <source>
        <dbReference type="EMBL" id="MFD2463360.1"/>
    </source>
</evidence>
<organism evidence="2 3">
    <name type="scientific">Amycolatopsis samaneae</name>
    <dbReference type="NCBI Taxonomy" id="664691"/>
    <lineage>
        <taxon>Bacteria</taxon>
        <taxon>Bacillati</taxon>
        <taxon>Actinomycetota</taxon>
        <taxon>Actinomycetes</taxon>
        <taxon>Pseudonocardiales</taxon>
        <taxon>Pseudonocardiaceae</taxon>
        <taxon>Amycolatopsis</taxon>
    </lineage>
</organism>